<proteinExistence type="inferred from homology"/>
<keyword evidence="5" id="KW-0812">Transmembrane</keyword>
<comment type="subcellular location">
    <subcellularLocation>
        <location evidence="1">Golgi apparatus membrane</location>
        <topology evidence="1">Single-pass type II membrane protein</topology>
    </subcellularLocation>
</comment>
<dbReference type="Pfam" id="PF03016">
    <property type="entry name" value="Exostosin_GT47"/>
    <property type="match status" value="1"/>
</dbReference>
<dbReference type="GO" id="GO:0000139">
    <property type="term" value="C:Golgi membrane"/>
    <property type="evidence" value="ECO:0007669"/>
    <property type="project" value="UniProtKB-SubCell"/>
</dbReference>
<dbReference type="PANTHER" id="PTHR11062:SF56">
    <property type="entry name" value="XYLOGLUCAN GALACTOSYLTRANSFERASE MUR3"/>
    <property type="match status" value="1"/>
</dbReference>
<dbReference type="EMBL" id="CM035431">
    <property type="protein sequence ID" value="KAH7297068.1"/>
    <property type="molecule type" value="Genomic_DNA"/>
</dbReference>
<dbReference type="GO" id="GO:0016757">
    <property type="term" value="F:glycosyltransferase activity"/>
    <property type="evidence" value="ECO:0007669"/>
    <property type="project" value="InterPro"/>
</dbReference>
<dbReference type="AlphaFoldDB" id="A0A8T2RNI5"/>
<comment type="caution">
    <text evidence="7">The sequence shown here is derived from an EMBL/GenBank/DDBJ whole genome shotgun (WGS) entry which is preliminary data.</text>
</comment>
<evidence type="ECO:0000256" key="3">
    <source>
        <dbReference type="ARBA" id="ARBA00022968"/>
    </source>
</evidence>
<keyword evidence="4" id="KW-0333">Golgi apparatus</keyword>
<keyword evidence="8" id="KW-1185">Reference proteome</keyword>
<keyword evidence="3" id="KW-0735">Signal-anchor</keyword>
<evidence type="ECO:0000256" key="4">
    <source>
        <dbReference type="ARBA" id="ARBA00023034"/>
    </source>
</evidence>
<dbReference type="InterPro" id="IPR040911">
    <property type="entry name" value="Exostosin_GT47"/>
</dbReference>
<sequence>MHRRRMEKPAWSISGLYGRCFLIVAAIGLWWLLFVLHFSIVAHEVSSNTTISISTEDISLVQTSQLTDSLETHLTEEHSQRTMVTLEAVEPKPPSLQPFWRALASISNHSDPCAGKYVYMHDLPPEFNQDLLDNCKNLSPWTNMCKYTVNAGLGPVLEDPEGTLPKTGWFSTNQFAVDVIFHNRMKQYECLTNDSGIAAALYVPFYAGLEIARNLWGANVSVRDSASLRLAKWLRGRREWAVMGGLDHFMVGGRVTWDFRRLTDDDHDWGNKLLYIPEVMNMSMLMVEKSPYHVNDFAIPYPTYFHPSQDSDIEHWQNRVRMVERPYLFSFAGAPRPELSTSIRGQILDQCKSSKFCNLLECDRGESKCHVPTVVMKLFQESDFCLQPQGDSYTRRSIFDSMIAGCIPVLFHNHSAYTQYVWHLPENYSSYSVFISEEDVRTGRLTIEGVLRKFSRSDIQTMREEVIRLIPGLVYNDPRHKLKNFRDAFDLTVQALVKRVTDMRIKISEGKFVSFGAGNSAEDIRESDLKLSQREIGQWEVEKRNGEQDNLSKQV</sequence>
<dbReference type="OrthoDB" id="1924787at2759"/>
<evidence type="ECO:0000259" key="6">
    <source>
        <dbReference type="Pfam" id="PF03016"/>
    </source>
</evidence>
<organism evidence="7 8">
    <name type="scientific">Ceratopteris richardii</name>
    <name type="common">Triangle waterfern</name>
    <dbReference type="NCBI Taxonomy" id="49495"/>
    <lineage>
        <taxon>Eukaryota</taxon>
        <taxon>Viridiplantae</taxon>
        <taxon>Streptophyta</taxon>
        <taxon>Embryophyta</taxon>
        <taxon>Tracheophyta</taxon>
        <taxon>Polypodiopsida</taxon>
        <taxon>Polypodiidae</taxon>
        <taxon>Polypodiales</taxon>
        <taxon>Pteridineae</taxon>
        <taxon>Pteridaceae</taxon>
        <taxon>Parkerioideae</taxon>
        <taxon>Ceratopteris</taxon>
    </lineage>
</organism>
<feature type="transmembrane region" description="Helical" evidence="5">
    <location>
        <begin position="21"/>
        <end position="42"/>
    </location>
</feature>
<dbReference type="OMA" id="DADVFIW"/>
<dbReference type="PANTHER" id="PTHR11062">
    <property type="entry name" value="EXOSTOSIN HEPARAN SULFATE GLYCOSYLTRANSFERASE -RELATED"/>
    <property type="match status" value="1"/>
</dbReference>
<gene>
    <name evidence="7" type="ORF">KP509_26G051700</name>
</gene>
<keyword evidence="5" id="KW-1133">Transmembrane helix</keyword>
<feature type="domain" description="Exostosin GT47" evidence="6">
    <location>
        <begin position="113"/>
        <end position="442"/>
    </location>
</feature>
<dbReference type="Proteomes" id="UP000825935">
    <property type="component" value="Chromosome 26"/>
</dbReference>
<name>A0A8T2RNI5_CERRI</name>
<comment type="similarity">
    <text evidence="2">Belongs to the glycosyltransferase 47 family.</text>
</comment>
<evidence type="ECO:0000256" key="5">
    <source>
        <dbReference type="SAM" id="Phobius"/>
    </source>
</evidence>
<keyword evidence="5" id="KW-0472">Membrane</keyword>
<evidence type="ECO:0000313" key="7">
    <source>
        <dbReference type="EMBL" id="KAH7297068.1"/>
    </source>
</evidence>
<dbReference type="InterPro" id="IPR004263">
    <property type="entry name" value="Exostosin"/>
</dbReference>
<evidence type="ECO:0000256" key="1">
    <source>
        <dbReference type="ARBA" id="ARBA00004323"/>
    </source>
</evidence>
<evidence type="ECO:0000313" key="8">
    <source>
        <dbReference type="Proteomes" id="UP000825935"/>
    </source>
</evidence>
<protein>
    <recommendedName>
        <fullName evidence="6">Exostosin GT47 domain-containing protein</fullName>
    </recommendedName>
</protein>
<evidence type="ECO:0000256" key="2">
    <source>
        <dbReference type="ARBA" id="ARBA00010271"/>
    </source>
</evidence>
<accession>A0A8T2RNI5</accession>
<reference evidence="7" key="1">
    <citation type="submission" date="2021-08" db="EMBL/GenBank/DDBJ databases">
        <title>WGS assembly of Ceratopteris richardii.</title>
        <authorList>
            <person name="Marchant D.B."/>
            <person name="Chen G."/>
            <person name="Jenkins J."/>
            <person name="Shu S."/>
            <person name="Leebens-Mack J."/>
            <person name="Grimwood J."/>
            <person name="Schmutz J."/>
            <person name="Soltis P."/>
            <person name="Soltis D."/>
            <person name="Chen Z.-H."/>
        </authorList>
    </citation>
    <scope>NUCLEOTIDE SEQUENCE</scope>
    <source>
        <strain evidence="7">Whitten #5841</strain>
        <tissue evidence="7">Leaf</tissue>
    </source>
</reference>